<dbReference type="Proteomes" id="UP000515154">
    <property type="component" value="Linkage group LG10"/>
</dbReference>
<evidence type="ECO:0000256" key="1">
    <source>
        <dbReference type="ARBA" id="ARBA00005705"/>
    </source>
</evidence>
<gene>
    <name evidence="3" type="primary">LOC115216745</name>
</gene>
<dbReference type="InterPro" id="IPR005322">
    <property type="entry name" value="Peptidase_C69"/>
</dbReference>
<evidence type="ECO:0000313" key="3">
    <source>
        <dbReference type="RefSeq" id="XP_036362379.1"/>
    </source>
</evidence>
<reference evidence="3" key="1">
    <citation type="submission" date="2025-08" db="UniProtKB">
        <authorList>
            <consortium name="RefSeq"/>
        </authorList>
    </citation>
    <scope>IDENTIFICATION</scope>
</reference>
<protein>
    <submittedName>
        <fullName evidence="3">Secernin-1 isoform X1</fullName>
    </submittedName>
</protein>
<evidence type="ECO:0000313" key="2">
    <source>
        <dbReference type="Proteomes" id="UP000515154"/>
    </source>
</evidence>
<dbReference type="AlphaFoldDB" id="A0A7E6F3T6"/>
<dbReference type="PANTHER" id="PTHR12994">
    <property type="entry name" value="SECERNIN"/>
    <property type="match status" value="1"/>
</dbReference>
<dbReference type="RefSeq" id="XP_036362379.1">
    <property type="nucleotide sequence ID" value="XM_036506486.1"/>
</dbReference>
<accession>A0A7E6F3T6</accession>
<organism evidence="2 3">
    <name type="scientific">Octopus sinensis</name>
    <name type="common">East Asian common octopus</name>
    <dbReference type="NCBI Taxonomy" id="2607531"/>
    <lineage>
        <taxon>Eukaryota</taxon>
        <taxon>Metazoa</taxon>
        <taxon>Spiralia</taxon>
        <taxon>Lophotrochozoa</taxon>
        <taxon>Mollusca</taxon>
        <taxon>Cephalopoda</taxon>
        <taxon>Coleoidea</taxon>
        <taxon>Octopodiformes</taxon>
        <taxon>Octopoda</taxon>
        <taxon>Incirrata</taxon>
        <taxon>Octopodidae</taxon>
        <taxon>Octopus</taxon>
    </lineage>
</organism>
<name>A0A7E6F3T6_9MOLL</name>
<dbReference type="GO" id="GO:0006508">
    <property type="term" value="P:proteolysis"/>
    <property type="evidence" value="ECO:0007669"/>
    <property type="project" value="InterPro"/>
</dbReference>
<dbReference type="Gene3D" id="3.60.60.10">
    <property type="entry name" value="Penicillin V Acylase, Chain A"/>
    <property type="match status" value="1"/>
</dbReference>
<proteinExistence type="inferred from homology"/>
<dbReference type="Pfam" id="PF03577">
    <property type="entry name" value="Peptidase_C69"/>
    <property type="match status" value="1"/>
</dbReference>
<comment type="similarity">
    <text evidence="1">Belongs to the peptidase C69 family. Secernin subfamily.</text>
</comment>
<dbReference type="GO" id="GO:0070004">
    <property type="term" value="F:cysteine-type exopeptidase activity"/>
    <property type="evidence" value="ECO:0007669"/>
    <property type="project" value="InterPro"/>
</dbReference>
<keyword evidence="2" id="KW-1185">Reference proteome</keyword>
<dbReference type="PANTHER" id="PTHR12994:SF17">
    <property type="entry name" value="LD30995P"/>
    <property type="match status" value="1"/>
</dbReference>
<sequence length="437" mass="48185">MSPKGIIPFPSKMTECASYVFVAQPPVTETGKIIFGKNSNRPEHEVQEVVYVPAKEHKTGEKLRCSLIEIDQSSHTNGVVLSKAAWMWGAEMGANEYGVCIGSSIVYSRLEEKLGEEEKLLAADLLRLTLERSKCSREAVDVLTSLLTTHGQSGPYSEIPTFTHSCKHCYSFLITDGSEVWVVETVGNGSFWAAAKVTAGLYSIHGHLTISDNFSLSSENLIAKVSEAGLYQESDGPFNFAKVFTPDNAPAIDAEISKAEELIVAEPLNPRNSFKHLRKDAIGINISRDQFVTASSQISLLCPQEGASSFSGSCHWFTATPNPKTSIFKPFIFSSESQEVDLPSISPSYGDDDPAHQKPRFQKEVDRKHKLYKSHMKLKSLLASGGPLAQQKTDMLQMLEETCLQDMEDTLNQFHALNPKKLASAFSHVAQLEMNFL</sequence>
<dbReference type="GO" id="GO:0016805">
    <property type="term" value="F:dipeptidase activity"/>
    <property type="evidence" value="ECO:0007669"/>
    <property type="project" value="InterPro"/>
</dbReference>